<keyword evidence="3" id="KW-1185">Reference proteome</keyword>
<feature type="compositionally biased region" description="Basic and acidic residues" evidence="1">
    <location>
        <begin position="1"/>
        <end position="17"/>
    </location>
</feature>
<dbReference type="Proteomes" id="UP001497512">
    <property type="component" value="Chromosome 3"/>
</dbReference>
<dbReference type="EMBL" id="OZ019895">
    <property type="protein sequence ID" value="CAK9219815.1"/>
    <property type="molecule type" value="Genomic_DNA"/>
</dbReference>
<evidence type="ECO:0000256" key="1">
    <source>
        <dbReference type="SAM" id="MobiDB-lite"/>
    </source>
</evidence>
<sequence length="119" mass="12788">MGREEEGGSGSRGREEGGANGCRGRTFTADFSLDLRVHRTRYGSRAHTSDQKGKPNLYSAFDAGSRGVLLLPSVPGYCTACGMRVKSGQLYQLEALGISAELKAKESDDYALELAMAHE</sequence>
<organism evidence="2 3">
    <name type="scientific">Sphagnum troendelagicum</name>
    <dbReference type="NCBI Taxonomy" id="128251"/>
    <lineage>
        <taxon>Eukaryota</taxon>
        <taxon>Viridiplantae</taxon>
        <taxon>Streptophyta</taxon>
        <taxon>Embryophyta</taxon>
        <taxon>Bryophyta</taxon>
        <taxon>Sphagnophytina</taxon>
        <taxon>Sphagnopsida</taxon>
        <taxon>Sphagnales</taxon>
        <taxon>Sphagnaceae</taxon>
        <taxon>Sphagnum</taxon>
    </lineage>
</organism>
<evidence type="ECO:0000313" key="2">
    <source>
        <dbReference type="EMBL" id="CAK9219815.1"/>
    </source>
</evidence>
<feature type="region of interest" description="Disordered" evidence="1">
    <location>
        <begin position="1"/>
        <end position="24"/>
    </location>
</feature>
<accession>A0ABP0UEL0</accession>
<gene>
    <name evidence="2" type="ORF">CSSPTR1EN2_LOCUS14884</name>
</gene>
<proteinExistence type="predicted"/>
<protein>
    <submittedName>
        <fullName evidence="2">Uncharacterized protein</fullName>
    </submittedName>
</protein>
<reference evidence="2" key="1">
    <citation type="submission" date="2024-02" db="EMBL/GenBank/DDBJ databases">
        <authorList>
            <consortium name="ELIXIR-Norway"/>
            <consortium name="Elixir Norway"/>
        </authorList>
    </citation>
    <scope>NUCLEOTIDE SEQUENCE</scope>
</reference>
<name>A0ABP0UEL0_9BRYO</name>
<evidence type="ECO:0000313" key="3">
    <source>
        <dbReference type="Proteomes" id="UP001497512"/>
    </source>
</evidence>